<feature type="compositionally biased region" description="Basic and acidic residues" evidence="1">
    <location>
        <begin position="720"/>
        <end position="734"/>
    </location>
</feature>
<dbReference type="Gene3D" id="1.10.510.10">
    <property type="entry name" value="Transferase(Phosphotransferase) domain 1"/>
    <property type="match status" value="1"/>
</dbReference>
<organism evidence="3 4">
    <name type="scientific">Rhizoctonia solani AG-3 Rhs1AP</name>
    <dbReference type="NCBI Taxonomy" id="1086054"/>
    <lineage>
        <taxon>Eukaryota</taxon>
        <taxon>Fungi</taxon>
        <taxon>Dikarya</taxon>
        <taxon>Basidiomycota</taxon>
        <taxon>Agaricomycotina</taxon>
        <taxon>Agaricomycetes</taxon>
        <taxon>Cantharellales</taxon>
        <taxon>Ceratobasidiaceae</taxon>
        <taxon>Rhizoctonia</taxon>
    </lineage>
</organism>
<feature type="compositionally biased region" description="Low complexity" evidence="1">
    <location>
        <begin position="523"/>
        <end position="532"/>
    </location>
</feature>
<dbReference type="InterPro" id="IPR051681">
    <property type="entry name" value="Ser/Thr_Kinases-Pseudokinases"/>
</dbReference>
<sequence length="1210" mass="135618">MYQPIAIKQPFRRGSFGMEASLKATMPSSETAQHFQDMLDHPVRPTLYRRSPLRVVPPTFIPLSPPPPPLLPPLPLPPTSFLGSMEMASHSSMRSPSRSPVIDMSPGIDSRKIHHYPIRSPPWLNSVPRGNPSQTEHFMHSSLSPPPSASKRVYSFTREQARVPTVPGGPINLPSRTNSCPPDADFMFQTRGVRSNPDEYNSASTFMTECSTSAANSDSGQSSDASHSTESTTTLPFDFAIRLKMKSLRLEVVWQETEKQWKDKHGTPLAYSQDITFRQRIEDGVGIEDDSTIDKEWRDMWKNINGNWTESEARWWTAWCRTYFHTEQSDSRSTLIADDDGVRNAILTHFEKVKEKRRLCAERKFREEVDQAQRKLCEEESDIWLATIKRELDESATWLATAKRVRRSHSRHDSRESLKGQLEQAAFARVIQELRVAAVQAPVEQGVAEGNKTPKPPPFVPSPGQVRAPVKQAREQWRGKNKKPMVKDDEQPRQVRSRTTEQQGPMTAPDLNRKLEPAIIAPEPRPATTAPTPGEPPGGRIHFMSNEPSAGDLPSPTPPSVLISGPTKIQTPARVRTSSPRSHSSANAANASSFTHNMTRESTIVREVVPPVHQAVVPSSPPKVSTMPSQPTLRPAGKTRDPGLDRMNTQPKRGFTPTLGVPHVNTSITLNGATQDQGALRTPVHMEDSAERWVGGELRAPAAADAVELPDRARNRKRTKVTEFRTQEKSRASKEQPVQRQHAEARRCDDVERDNYEKHEGENEEQKQAPWELYNQRWSALSATSSNEQIGFRDIPWPVLRPPTGPESITLQTISAFVLSPGYSADNSRKGRLRDAMLQWDPDRFERRWMSRVVQDERSQVEEAVRGVYMGLVQILNGTNFSDSNVRSVIVPVPQESERVEIIGKHMSAEEIVRHLVKRACQDLTKSLDLSAFSEYPESHGGFSDVYQGRLITGVHVAVKALRISKETIQNPKHLKRAARELYTWSNCKHPNVLQLLGLAVFRGRIGMVSPWMDQGTLPHYLDNNAEVNRCDLCVQISDGLAYLHEIGIVHGDLKGANILALTDGTPVLNDFGNAMFLGQSLQFTETTREGSLTARWAAPELLDESSNCKPSKSADVYALGMTMLEVITGKPPYDGKRDFVVLMLVSTNKHPERPFKCIPSESRDGDKFWQLLERCWTFNPEQRPSAAAVTADMKSITRQGLKVTNTPQR</sequence>
<feature type="region of interest" description="Disordered" evidence="1">
    <location>
        <begin position="612"/>
        <end position="661"/>
    </location>
</feature>
<comment type="caution">
    <text evidence="3">The sequence shown here is derived from an EMBL/GenBank/DDBJ whole genome shotgun (WGS) entry which is preliminary data.</text>
</comment>
<reference evidence="4" key="1">
    <citation type="journal article" date="2014" name="Genome Announc.">
        <title>Draft genome sequence of the plant-pathogenic soil fungus Rhizoctonia solani anastomosis group 3 strain Rhs1AP.</title>
        <authorList>
            <person name="Cubeta M.A."/>
            <person name="Thomas E."/>
            <person name="Dean R.A."/>
            <person name="Jabaji S."/>
            <person name="Neate S.M."/>
            <person name="Tavantzis S."/>
            <person name="Toda T."/>
            <person name="Vilgalys R."/>
            <person name="Bharathan N."/>
            <person name="Fedorova-Abrams N."/>
            <person name="Pakala S.B."/>
            <person name="Pakala S.M."/>
            <person name="Zafar N."/>
            <person name="Joardar V."/>
            <person name="Losada L."/>
            <person name="Nierman W.C."/>
        </authorList>
    </citation>
    <scope>NUCLEOTIDE SEQUENCE [LARGE SCALE GENOMIC DNA]</scope>
    <source>
        <strain evidence="4">AG-3</strain>
    </source>
</reference>
<proteinExistence type="predicted"/>
<evidence type="ECO:0000313" key="3">
    <source>
        <dbReference type="EMBL" id="EUC67639.1"/>
    </source>
</evidence>
<evidence type="ECO:0000259" key="2">
    <source>
        <dbReference type="PROSITE" id="PS50011"/>
    </source>
</evidence>
<dbReference type="Proteomes" id="UP000030108">
    <property type="component" value="Unassembled WGS sequence"/>
</dbReference>
<dbReference type="SMART" id="SM00220">
    <property type="entry name" value="S_TKc"/>
    <property type="match status" value="1"/>
</dbReference>
<keyword evidence="3" id="KW-0808">Transferase</keyword>
<dbReference type="PANTHER" id="PTHR44329">
    <property type="entry name" value="SERINE/THREONINE-PROTEIN KINASE TNNI3K-RELATED"/>
    <property type="match status" value="1"/>
</dbReference>
<feature type="domain" description="Protein kinase" evidence="2">
    <location>
        <begin position="932"/>
        <end position="1197"/>
    </location>
</feature>
<feature type="region of interest" description="Disordered" evidence="1">
    <location>
        <begin position="523"/>
        <end position="597"/>
    </location>
</feature>
<dbReference type="InterPro" id="IPR001245">
    <property type="entry name" value="Ser-Thr/Tyr_kinase_cat_dom"/>
</dbReference>
<dbReference type="GO" id="GO:0005524">
    <property type="term" value="F:ATP binding"/>
    <property type="evidence" value="ECO:0007669"/>
    <property type="project" value="InterPro"/>
</dbReference>
<dbReference type="PROSITE" id="PS50011">
    <property type="entry name" value="PROTEIN_KINASE_DOM"/>
    <property type="match status" value="1"/>
</dbReference>
<dbReference type="InterPro" id="IPR000719">
    <property type="entry name" value="Prot_kinase_dom"/>
</dbReference>
<name>X8JV76_9AGAM</name>
<dbReference type="InterPro" id="IPR011009">
    <property type="entry name" value="Kinase-like_dom_sf"/>
</dbReference>
<feature type="compositionally biased region" description="Polar residues" evidence="1">
    <location>
        <begin position="622"/>
        <end position="632"/>
    </location>
</feature>
<dbReference type="SUPFAM" id="SSF56112">
    <property type="entry name" value="Protein kinase-like (PK-like)"/>
    <property type="match status" value="1"/>
</dbReference>
<dbReference type="GO" id="GO:0004674">
    <property type="term" value="F:protein serine/threonine kinase activity"/>
    <property type="evidence" value="ECO:0007669"/>
    <property type="project" value="TreeGrafter"/>
</dbReference>
<protein>
    <submittedName>
        <fullName evidence="3">Tyrosine kinase domain protein</fullName>
    </submittedName>
</protein>
<accession>X8JV76</accession>
<dbReference type="EMBL" id="JATN01000196">
    <property type="protein sequence ID" value="EUC67639.1"/>
    <property type="molecule type" value="Genomic_DNA"/>
</dbReference>
<evidence type="ECO:0000313" key="4">
    <source>
        <dbReference type="Proteomes" id="UP000030108"/>
    </source>
</evidence>
<dbReference type="Pfam" id="PF07714">
    <property type="entry name" value="PK_Tyr_Ser-Thr"/>
    <property type="match status" value="1"/>
</dbReference>
<evidence type="ECO:0000256" key="1">
    <source>
        <dbReference type="SAM" id="MobiDB-lite"/>
    </source>
</evidence>
<keyword evidence="3" id="KW-0418">Kinase</keyword>
<feature type="compositionally biased region" description="Low complexity" evidence="1">
    <location>
        <begin position="578"/>
        <end position="593"/>
    </location>
</feature>
<dbReference type="AlphaFoldDB" id="X8JV76"/>
<feature type="compositionally biased region" description="Low complexity" evidence="1">
    <location>
        <begin position="211"/>
        <end position="228"/>
    </location>
</feature>
<feature type="region of interest" description="Disordered" evidence="1">
    <location>
        <begin position="447"/>
        <end position="510"/>
    </location>
</feature>
<feature type="compositionally biased region" description="Basic and acidic residues" evidence="1">
    <location>
        <begin position="741"/>
        <end position="767"/>
    </location>
</feature>
<gene>
    <name evidence="3" type="ORF">RSOL_546250</name>
</gene>
<feature type="region of interest" description="Disordered" evidence="1">
    <location>
        <begin position="706"/>
        <end position="768"/>
    </location>
</feature>
<feature type="region of interest" description="Disordered" evidence="1">
    <location>
        <begin position="211"/>
        <end position="231"/>
    </location>
</feature>